<dbReference type="InterPro" id="IPR000014">
    <property type="entry name" value="PAS"/>
</dbReference>
<dbReference type="EMBL" id="WNKU01000024">
    <property type="protein sequence ID" value="MTV50401.1"/>
    <property type="molecule type" value="Genomic_DNA"/>
</dbReference>
<dbReference type="Pfam" id="PF13426">
    <property type="entry name" value="PAS_9"/>
    <property type="match status" value="1"/>
</dbReference>
<sequence length="508" mass="57489">MSQRIIIDGNDELADLIDDVNEMLTTIEGDKAQLRQSEAEYRYLFDEALTANFIAAPDGKIVLCNRTFAEMFGYPSVNDVLLSHLAQLFPDKQTYPWLLETIEKEKKLEHFEVEMVTLDQRRINVVKNIVGLFTADDQLQQIIGYVLDVTERKRTEGRLRYLGIHDILTGLYNRSYFEQEIESIDKEGFSPVSIIVCDVDGLKFVNDTLGHHQGDHLLMEAGKILRKSLDTSSILSRIGGDEFAALLPNTDETAVEVIIHRIQKKIAAYNEQNRELPLSLSMGYAVRSVPSVSMNDVFKEADNNMYREKLHHRQSVRSELVQTLTKALEARDYLTQGHAQRLEQFVTSLAKAVNLPVQGLADLQLLAEFHDIGKVGIPDYILNKPGPLTEQEKTVMQRHCEIGYRIACASQDLLPIADWILKHHEWWDGSGYPLGLKGEEIPLECRILAIADAFDAMTNDRPYRKGMTVEAACAELAKNAATQFDPHLIKHFLKIIPNISANPPRPPL</sequence>
<feature type="domain" description="PAS" evidence="1">
    <location>
        <begin position="37"/>
        <end position="74"/>
    </location>
</feature>
<dbReference type="InterPro" id="IPR029787">
    <property type="entry name" value="Nucleotide_cyclase"/>
</dbReference>
<dbReference type="CDD" id="cd00077">
    <property type="entry name" value="HDc"/>
    <property type="match status" value="1"/>
</dbReference>
<proteinExistence type="predicted"/>
<dbReference type="OrthoDB" id="9798833at2"/>
<keyword evidence="6" id="KW-1185">Reference proteome</keyword>
<dbReference type="PROSITE" id="PS50113">
    <property type="entry name" value="PAC"/>
    <property type="match status" value="1"/>
</dbReference>
<dbReference type="PROSITE" id="PS50887">
    <property type="entry name" value="GGDEF"/>
    <property type="match status" value="1"/>
</dbReference>
<dbReference type="AlphaFoldDB" id="A0A6I3SN21"/>
<protein>
    <submittedName>
        <fullName evidence="5">Diguanylate cyclase</fullName>
    </submittedName>
</protein>
<dbReference type="SUPFAM" id="SSF55785">
    <property type="entry name" value="PYP-like sensor domain (PAS domain)"/>
    <property type="match status" value="1"/>
</dbReference>
<dbReference type="SMART" id="SM00471">
    <property type="entry name" value="HDc"/>
    <property type="match status" value="1"/>
</dbReference>
<dbReference type="Gene3D" id="3.30.70.270">
    <property type="match status" value="1"/>
</dbReference>
<dbReference type="Pfam" id="PF00990">
    <property type="entry name" value="GGDEF"/>
    <property type="match status" value="1"/>
</dbReference>
<dbReference type="PROSITE" id="PS50112">
    <property type="entry name" value="PAS"/>
    <property type="match status" value="1"/>
</dbReference>
<dbReference type="CDD" id="cd00130">
    <property type="entry name" value="PAS"/>
    <property type="match status" value="1"/>
</dbReference>
<name>A0A6I3SN21_HELMO</name>
<dbReference type="InterPro" id="IPR035965">
    <property type="entry name" value="PAS-like_dom_sf"/>
</dbReference>
<dbReference type="PANTHER" id="PTHR45228:SF1">
    <property type="entry name" value="CYCLIC DI-GMP PHOSPHODIESTERASE TM_0186"/>
    <property type="match status" value="1"/>
</dbReference>
<evidence type="ECO:0000259" key="3">
    <source>
        <dbReference type="PROSITE" id="PS50887"/>
    </source>
</evidence>
<dbReference type="NCBIfam" id="TIGR00254">
    <property type="entry name" value="GGDEF"/>
    <property type="match status" value="1"/>
</dbReference>
<feature type="domain" description="GGDEF" evidence="3">
    <location>
        <begin position="190"/>
        <end position="321"/>
    </location>
</feature>
<dbReference type="SUPFAM" id="SSF55073">
    <property type="entry name" value="Nucleotide cyclase"/>
    <property type="match status" value="1"/>
</dbReference>
<dbReference type="Pfam" id="PF13487">
    <property type="entry name" value="HD_5"/>
    <property type="match status" value="1"/>
</dbReference>
<evidence type="ECO:0000259" key="1">
    <source>
        <dbReference type="PROSITE" id="PS50112"/>
    </source>
</evidence>
<feature type="domain" description="PAC" evidence="2">
    <location>
        <begin position="109"/>
        <end position="161"/>
    </location>
</feature>
<accession>A0A6I3SN21</accession>
<gene>
    <name evidence="5" type="ORF">GJ688_15660</name>
</gene>
<dbReference type="SMART" id="SM00267">
    <property type="entry name" value="GGDEF"/>
    <property type="match status" value="1"/>
</dbReference>
<dbReference type="InterPro" id="IPR037522">
    <property type="entry name" value="HD_GYP_dom"/>
</dbReference>
<dbReference type="RefSeq" id="WP_155477487.1">
    <property type="nucleotide sequence ID" value="NZ_WNKU01000024.1"/>
</dbReference>
<organism evidence="5 6">
    <name type="scientific">Heliobacterium mobile</name>
    <name type="common">Heliobacillus mobilis</name>
    <dbReference type="NCBI Taxonomy" id="28064"/>
    <lineage>
        <taxon>Bacteria</taxon>
        <taxon>Bacillati</taxon>
        <taxon>Bacillota</taxon>
        <taxon>Clostridia</taxon>
        <taxon>Eubacteriales</taxon>
        <taxon>Heliobacteriaceae</taxon>
        <taxon>Heliobacterium</taxon>
    </lineage>
</organism>
<dbReference type="CDD" id="cd01949">
    <property type="entry name" value="GGDEF"/>
    <property type="match status" value="1"/>
</dbReference>
<comment type="caution">
    <text evidence="5">The sequence shown here is derived from an EMBL/GenBank/DDBJ whole genome shotgun (WGS) entry which is preliminary data.</text>
</comment>
<reference evidence="5 6" key="1">
    <citation type="submission" date="2019-11" db="EMBL/GenBank/DDBJ databases">
        <title>Whole-genome sequence of a the green, strictly anaerobic photosynthetic bacterium Heliobacillus mobilis DSM 6151.</title>
        <authorList>
            <person name="Kyndt J.A."/>
            <person name="Meyer T.E."/>
        </authorList>
    </citation>
    <scope>NUCLEOTIDE SEQUENCE [LARGE SCALE GENOMIC DNA]</scope>
    <source>
        <strain evidence="5 6">DSM 6151</strain>
    </source>
</reference>
<evidence type="ECO:0000259" key="4">
    <source>
        <dbReference type="PROSITE" id="PS51832"/>
    </source>
</evidence>
<dbReference type="SUPFAM" id="SSF109604">
    <property type="entry name" value="HD-domain/PDEase-like"/>
    <property type="match status" value="1"/>
</dbReference>
<dbReference type="Gene3D" id="3.30.450.20">
    <property type="entry name" value="PAS domain"/>
    <property type="match status" value="1"/>
</dbReference>
<evidence type="ECO:0000259" key="2">
    <source>
        <dbReference type="PROSITE" id="PS50113"/>
    </source>
</evidence>
<dbReference type="InterPro" id="IPR003607">
    <property type="entry name" value="HD/PDEase_dom"/>
</dbReference>
<dbReference type="NCBIfam" id="TIGR00229">
    <property type="entry name" value="sensory_box"/>
    <property type="match status" value="1"/>
</dbReference>
<dbReference type="InterPro" id="IPR000700">
    <property type="entry name" value="PAS-assoc_C"/>
</dbReference>
<dbReference type="InterPro" id="IPR000160">
    <property type="entry name" value="GGDEF_dom"/>
</dbReference>
<dbReference type="PROSITE" id="PS51832">
    <property type="entry name" value="HD_GYP"/>
    <property type="match status" value="1"/>
</dbReference>
<dbReference type="Proteomes" id="UP000430670">
    <property type="component" value="Unassembled WGS sequence"/>
</dbReference>
<evidence type="ECO:0000313" key="6">
    <source>
        <dbReference type="Proteomes" id="UP000430670"/>
    </source>
</evidence>
<feature type="domain" description="HD-GYP" evidence="4">
    <location>
        <begin position="313"/>
        <end position="508"/>
    </location>
</feature>
<dbReference type="InterPro" id="IPR052020">
    <property type="entry name" value="Cyclic_di-GMP/3'3'-cGAMP_PDE"/>
</dbReference>
<evidence type="ECO:0000313" key="5">
    <source>
        <dbReference type="EMBL" id="MTV50401.1"/>
    </source>
</evidence>
<dbReference type="InterPro" id="IPR043128">
    <property type="entry name" value="Rev_trsase/Diguanyl_cyclase"/>
</dbReference>
<dbReference type="PANTHER" id="PTHR45228">
    <property type="entry name" value="CYCLIC DI-GMP PHOSPHODIESTERASE TM_0186-RELATED"/>
    <property type="match status" value="1"/>
</dbReference>
<dbReference type="Gene3D" id="1.10.3210.10">
    <property type="entry name" value="Hypothetical protein af1432"/>
    <property type="match status" value="1"/>
</dbReference>